<sequence length="301" mass="31692">MHQNRSGSPGDPSQHIPTDGVVAIVGVGLIGGSIAAAIKAHHPGWTVVGFGRDPGRLDEAREAGLIDVAQEIDGPPTDPQADFAVVCTPVGRIAQDVRAIARHCRDGAVITDGGSVKATICRDAAGSLERGIEFVGSHPLAGSEKQGWRHASASLFQQKTCVVTPTAENSESAVSMVESFWRSLGANVASMSPQDHDRILALTSHLPHVTASALAGLIQAGDFDAFAGTGFRDTTRVAAGDAELWTQIFIANQKEVTAALDRFSEQLSRFRSAIEQQDSQAISDMLAAAAAARKRLDHECD</sequence>
<dbReference type="EMBL" id="CP036268">
    <property type="protein sequence ID" value="QDT38151.1"/>
    <property type="molecule type" value="Genomic_DNA"/>
</dbReference>
<keyword evidence="1" id="KW-0560">Oxidoreductase</keyword>
<protein>
    <submittedName>
        <fullName evidence="3">Prephenate dehydrogenase</fullName>
    </submittedName>
</protein>
<dbReference type="InterPro" id="IPR046825">
    <property type="entry name" value="PDH_C"/>
</dbReference>
<reference evidence="3 4" key="1">
    <citation type="submission" date="2019-02" db="EMBL/GenBank/DDBJ databases">
        <title>Deep-cultivation of Planctomycetes and their phenomic and genomic characterization uncovers novel biology.</title>
        <authorList>
            <person name="Wiegand S."/>
            <person name="Jogler M."/>
            <person name="Boedeker C."/>
            <person name="Pinto D."/>
            <person name="Vollmers J."/>
            <person name="Rivas-Marin E."/>
            <person name="Kohn T."/>
            <person name="Peeters S.H."/>
            <person name="Heuer A."/>
            <person name="Rast P."/>
            <person name="Oberbeckmann S."/>
            <person name="Bunk B."/>
            <person name="Jeske O."/>
            <person name="Meyerdierks A."/>
            <person name="Storesund J.E."/>
            <person name="Kallscheuer N."/>
            <person name="Luecker S."/>
            <person name="Lage O.M."/>
            <person name="Pohl T."/>
            <person name="Merkel B.J."/>
            <person name="Hornburger P."/>
            <person name="Mueller R.-W."/>
            <person name="Bruemmer F."/>
            <person name="Labrenz M."/>
            <person name="Spormann A.M."/>
            <person name="Op den Camp H."/>
            <person name="Overmann J."/>
            <person name="Amann R."/>
            <person name="Jetten M.S.M."/>
            <person name="Mascher T."/>
            <person name="Medema M.H."/>
            <person name="Devos D.P."/>
            <person name="Kaster A.-K."/>
            <person name="Ovreas L."/>
            <person name="Rohde M."/>
            <person name="Galperin M.Y."/>
            <person name="Jogler C."/>
        </authorList>
    </citation>
    <scope>NUCLEOTIDE SEQUENCE [LARGE SCALE GENOMIC DNA]</scope>
    <source>
        <strain evidence="3 4">Pan189</strain>
    </source>
</reference>
<dbReference type="InterPro" id="IPR003099">
    <property type="entry name" value="Prephen_DH"/>
</dbReference>
<organism evidence="3 4">
    <name type="scientific">Stratiformator vulcanicus</name>
    <dbReference type="NCBI Taxonomy" id="2527980"/>
    <lineage>
        <taxon>Bacteria</taxon>
        <taxon>Pseudomonadati</taxon>
        <taxon>Planctomycetota</taxon>
        <taxon>Planctomycetia</taxon>
        <taxon>Planctomycetales</taxon>
        <taxon>Planctomycetaceae</taxon>
        <taxon>Stratiformator</taxon>
    </lineage>
</organism>
<accession>A0A517R2S3</accession>
<dbReference type="InterPro" id="IPR050812">
    <property type="entry name" value="Preph/Arog_dehydrog"/>
</dbReference>
<dbReference type="Gene3D" id="1.10.3660.10">
    <property type="entry name" value="6-phosphogluconate dehydrogenase C-terminal like domain"/>
    <property type="match status" value="1"/>
</dbReference>
<dbReference type="SUPFAM" id="SSF48179">
    <property type="entry name" value="6-phosphogluconate dehydrogenase C-terminal domain-like"/>
    <property type="match status" value="1"/>
</dbReference>
<dbReference type="FunFam" id="3.40.50.720:FF:000208">
    <property type="entry name" value="Prephenate dehydrogenase"/>
    <property type="match status" value="1"/>
</dbReference>
<dbReference type="Gene3D" id="3.40.50.720">
    <property type="entry name" value="NAD(P)-binding Rossmann-like Domain"/>
    <property type="match status" value="1"/>
</dbReference>
<dbReference type="KEGG" id="svp:Pan189_25410"/>
<dbReference type="InterPro" id="IPR008927">
    <property type="entry name" value="6-PGluconate_DH-like_C_sf"/>
</dbReference>
<dbReference type="Pfam" id="PF20463">
    <property type="entry name" value="PDH_C"/>
    <property type="match status" value="1"/>
</dbReference>
<dbReference type="AlphaFoldDB" id="A0A517R2S3"/>
<dbReference type="Proteomes" id="UP000317318">
    <property type="component" value="Chromosome"/>
</dbReference>
<evidence type="ECO:0000256" key="1">
    <source>
        <dbReference type="ARBA" id="ARBA00023002"/>
    </source>
</evidence>
<evidence type="ECO:0000259" key="2">
    <source>
        <dbReference type="PROSITE" id="PS51176"/>
    </source>
</evidence>
<dbReference type="RefSeq" id="WP_145364198.1">
    <property type="nucleotide sequence ID" value="NZ_CP036268.1"/>
</dbReference>
<dbReference type="InterPro" id="IPR036291">
    <property type="entry name" value="NAD(P)-bd_dom_sf"/>
</dbReference>
<dbReference type="SUPFAM" id="SSF51735">
    <property type="entry name" value="NAD(P)-binding Rossmann-fold domains"/>
    <property type="match status" value="1"/>
</dbReference>
<evidence type="ECO:0000313" key="4">
    <source>
        <dbReference type="Proteomes" id="UP000317318"/>
    </source>
</evidence>
<keyword evidence="4" id="KW-1185">Reference proteome</keyword>
<proteinExistence type="predicted"/>
<dbReference type="PANTHER" id="PTHR21363:SF0">
    <property type="entry name" value="PREPHENATE DEHYDROGENASE [NADP(+)]"/>
    <property type="match status" value="1"/>
</dbReference>
<dbReference type="GO" id="GO:0070403">
    <property type="term" value="F:NAD+ binding"/>
    <property type="evidence" value="ECO:0007669"/>
    <property type="project" value="InterPro"/>
</dbReference>
<dbReference type="GO" id="GO:0006571">
    <property type="term" value="P:tyrosine biosynthetic process"/>
    <property type="evidence" value="ECO:0007669"/>
    <property type="project" value="InterPro"/>
</dbReference>
<dbReference type="PROSITE" id="PS51176">
    <property type="entry name" value="PDH_ADH"/>
    <property type="match status" value="1"/>
</dbReference>
<dbReference type="InterPro" id="IPR046826">
    <property type="entry name" value="PDH_N"/>
</dbReference>
<dbReference type="GO" id="GO:0008977">
    <property type="term" value="F:prephenate dehydrogenase (NAD+) activity"/>
    <property type="evidence" value="ECO:0007669"/>
    <property type="project" value="InterPro"/>
</dbReference>
<dbReference type="GO" id="GO:0004665">
    <property type="term" value="F:prephenate dehydrogenase (NADP+) activity"/>
    <property type="evidence" value="ECO:0007669"/>
    <property type="project" value="InterPro"/>
</dbReference>
<dbReference type="Pfam" id="PF02153">
    <property type="entry name" value="PDH_N"/>
    <property type="match status" value="1"/>
</dbReference>
<dbReference type="OrthoDB" id="9802008at2"/>
<feature type="domain" description="Prephenate/arogenate dehydrogenase" evidence="2">
    <location>
        <begin position="20"/>
        <end position="301"/>
    </location>
</feature>
<name>A0A517R2S3_9PLAN</name>
<evidence type="ECO:0000313" key="3">
    <source>
        <dbReference type="EMBL" id="QDT38151.1"/>
    </source>
</evidence>
<dbReference type="PANTHER" id="PTHR21363">
    <property type="entry name" value="PREPHENATE DEHYDROGENASE"/>
    <property type="match status" value="1"/>
</dbReference>
<gene>
    <name evidence="3" type="ORF">Pan189_25410</name>
</gene>